<protein>
    <submittedName>
        <fullName evidence="1">Uncharacterized protein</fullName>
    </submittedName>
</protein>
<comment type="caution">
    <text evidence="1">The sequence shown here is derived from an EMBL/GenBank/DDBJ whole genome shotgun (WGS) entry which is preliminary data.</text>
</comment>
<gene>
    <name evidence="1" type="ORF">NQ314_020179</name>
</gene>
<reference evidence="1" key="1">
    <citation type="journal article" date="2023" name="Insect Mol. Biol.">
        <title>Genome sequencing provides insights into the evolution of gene families encoding plant cell wall-degrading enzymes in longhorned beetles.</title>
        <authorList>
            <person name="Shin N.R."/>
            <person name="Okamura Y."/>
            <person name="Kirsch R."/>
            <person name="Pauchet Y."/>
        </authorList>
    </citation>
    <scope>NUCLEOTIDE SEQUENCE</scope>
    <source>
        <strain evidence="1">RBIC_L_NR</strain>
    </source>
</reference>
<dbReference type="AlphaFoldDB" id="A0AAV8WKV5"/>
<sequence>MYCELYVSQSHETPGYCSVGVVQCCSERVSCVNAILLFAFHNSFTLVTYLEETANCRDKKRKASF</sequence>
<proteinExistence type="predicted"/>
<evidence type="ECO:0000313" key="1">
    <source>
        <dbReference type="EMBL" id="KAJ8927400.1"/>
    </source>
</evidence>
<dbReference type="EMBL" id="JANEYF010005663">
    <property type="protein sequence ID" value="KAJ8927400.1"/>
    <property type="molecule type" value="Genomic_DNA"/>
</dbReference>
<keyword evidence="2" id="KW-1185">Reference proteome</keyword>
<evidence type="ECO:0000313" key="2">
    <source>
        <dbReference type="Proteomes" id="UP001162156"/>
    </source>
</evidence>
<dbReference type="Proteomes" id="UP001162156">
    <property type="component" value="Unassembled WGS sequence"/>
</dbReference>
<name>A0AAV8WKV5_9CUCU</name>
<accession>A0AAV8WKV5</accession>
<organism evidence="1 2">
    <name type="scientific">Rhamnusium bicolor</name>
    <dbReference type="NCBI Taxonomy" id="1586634"/>
    <lineage>
        <taxon>Eukaryota</taxon>
        <taxon>Metazoa</taxon>
        <taxon>Ecdysozoa</taxon>
        <taxon>Arthropoda</taxon>
        <taxon>Hexapoda</taxon>
        <taxon>Insecta</taxon>
        <taxon>Pterygota</taxon>
        <taxon>Neoptera</taxon>
        <taxon>Endopterygota</taxon>
        <taxon>Coleoptera</taxon>
        <taxon>Polyphaga</taxon>
        <taxon>Cucujiformia</taxon>
        <taxon>Chrysomeloidea</taxon>
        <taxon>Cerambycidae</taxon>
        <taxon>Lepturinae</taxon>
        <taxon>Rhagiini</taxon>
        <taxon>Rhamnusium</taxon>
    </lineage>
</organism>